<gene>
    <name evidence="6 8" type="primary">lpxA</name>
    <name evidence="8" type="ORF">HY768_11065</name>
</gene>
<sequence length="258" mass="27917">MPNQIHPTAIIDPTARIGDNVTVGPFTIIGPECALGDGCVIGSSVAIHKWTELGQGCKVWHGASLGSDTQDLKYKGAKTKLVIGAKTVIREFVTVTLSTLEGQVTKIGNNCLLMAYSHVAHECTVGDNVILANSATLAGHTIIENFAIIGGLTPVHQFSRVGCHSIVGGSSAVQKDVLPYAKAFGNPLKMYGLNTIGLTRRGFSQEKRELLDRAYRIIFRSNLNTTQALTRLKEEMEMTPEVRHMVEFIEGSERGITK</sequence>
<comment type="similarity">
    <text evidence="6">Belongs to the transferase hexapeptide repeat family. LpxA subfamily.</text>
</comment>
<comment type="catalytic activity">
    <reaction evidence="6">
        <text>a (3R)-hydroxyacyl-[ACP] + UDP-N-acetyl-alpha-D-glucosamine = a UDP-3-O-[(3R)-3-hydroxyacyl]-N-acetyl-alpha-D-glucosamine + holo-[ACP]</text>
        <dbReference type="Rhea" id="RHEA:67812"/>
        <dbReference type="Rhea" id="RHEA-COMP:9685"/>
        <dbReference type="Rhea" id="RHEA-COMP:9945"/>
        <dbReference type="ChEBI" id="CHEBI:57705"/>
        <dbReference type="ChEBI" id="CHEBI:64479"/>
        <dbReference type="ChEBI" id="CHEBI:78827"/>
        <dbReference type="ChEBI" id="CHEBI:173225"/>
        <dbReference type="EC" id="2.3.1.129"/>
    </reaction>
</comment>
<reference evidence="8" key="1">
    <citation type="submission" date="2020-07" db="EMBL/GenBank/DDBJ databases">
        <title>Huge and variable diversity of episymbiotic CPR bacteria and DPANN archaea in groundwater ecosystems.</title>
        <authorList>
            <person name="He C.Y."/>
            <person name="Keren R."/>
            <person name="Whittaker M."/>
            <person name="Farag I.F."/>
            <person name="Doudna J."/>
            <person name="Cate J.H.D."/>
            <person name="Banfield J.F."/>
        </authorList>
    </citation>
    <scope>NUCLEOTIDE SEQUENCE</scope>
    <source>
        <strain evidence="8">NC_groundwater_1520_Pr4_B-0.1um_53_5</strain>
    </source>
</reference>
<dbReference type="Proteomes" id="UP000736328">
    <property type="component" value="Unassembled WGS sequence"/>
</dbReference>
<keyword evidence="1 6" id="KW-0444">Lipid biosynthesis</keyword>
<proteinExistence type="inferred from homology"/>
<dbReference type="GO" id="GO:0005737">
    <property type="term" value="C:cytoplasm"/>
    <property type="evidence" value="ECO:0007669"/>
    <property type="project" value="UniProtKB-SubCell"/>
</dbReference>
<dbReference type="PIRSF" id="PIRSF000456">
    <property type="entry name" value="UDP-GlcNAc_acltr"/>
    <property type="match status" value="1"/>
</dbReference>
<dbReference type="HAMAP" id="MF_00387">
    <property type="entry name" value="LpxA"/>
    <property type="match status" value="1"/>
</dbReference>
<keyword evidence="5 6" id="KW-0012">Acyltransferase</keyword>
<keyword evidence="6" id="KW-0677">Repeat</keyword>
<dbReference type="Pfam" id="PF00132">
    <property type="entry name" value="Hexapep"/>
    <property type="match status" value="2"/>
</dbReference>
<evidence type="ECO:0000256" key="6">
    <source>
        <dbReference type="HAMAP-Rule" id="MF_00387"/>
    </source>
</evidence>
<name>A0A933ID07_UNCT6</name>
<evidence type="ECO:0000256" key="5">
    <source>
        <dbReference type="ARBA" id="ARBA00023315"/>
    </source>
</evidence>
<comment type="subcellular location">
    <subcellularLocation>
        <location evidence="6">Cytoplasm</location>
    </subcellularLocation>
</comment>
<dbReference type="SUPFAM" id="SSF51161">
    <property type="entry name" value="Trimeric LpxA-like enzymes"/>
    <property type="match status" value="1"/>
</dbReference>
<keyword evidence="2 6" id="KW-0441">Lipid A biosynthesis</keyword>
<keyword evidence="4 6" id="KW-0443">Lipid metabolism</keyword>
<dbReference type="NCBIfam" id="NF003657">
    <property type="entry name" value="PRK05289.1"/>
    <property type="match status" value="1"/>
</dbReference>
<dbReference type="InterPro" id="IPR010137">
    <property type="entry name" value="Lipid_A_LpxA"/>
</dbReference>
<evidence type="ECO:0000256" key="4">
    <source>
        <dbReference type="ARBA" id="ARBA00023098"/>
    </source>
</evidence>
<evidence type="ECO:0000259" key="7">
    <source>
        <dbReference type="Pfam" id="PF13720"/>
    </source>
</evidence>
<comment type="pathway">
    <text evidence="6">Glycolipid biosynthesis; lipid IV(A) biosynthesis; lipid IV(A) from (3R)-3-hydroxytetradecanoyl-[acyl-carrier-protein] and UDP-N-acetyl-alpha-D-glucosamine: step 1/6.</text>
</comment>
<dbReference type="Pfam" id="PF13720">
    <property type="entry name" value="Acetyltransf_11"/>
    <property type="match status" value="1"/>
</dbReference>
<feature type="domain" description="UDP N-acetylglucosamine O-acyltransferase C-terminal" evidence="7">
    <location>
        <begin position="176"/>
        <end position="256"/>
    </location>
</feature>
<dbReference type="Gene3D" id="1.20.1180.10">
    <property type="entry name" value="Udp N-acetylglucosamine O-acyltransferase, C-terminal domain"/>
    <property type="match status" value="1"/>
</dbReference>
<comment type="subunit">
    <text evidence="6">Homotrimer.</text>
</comment>
<dbReference type="InterPro" id="IPR011004">
    <property type="entry name" value="Trimer_LpxA-like_sf"/>
</dbReference>
<evidence type="ECO:0000313" key="9">
    <source>
        <dbReference type="Proteomes" id="UP000736328"/>
    </source>
</evidence>
<keyword evidence="6" id="KW-0963">Cytoplasm</keyword>
<evidence type="ECO:0000256" key="3">
    <source>
        <dbReference type="ARBA" id="ARBA00022679"/>
    </source>
</evidence>
<dbReference type="PANTHER" id="PTHR43480">
    <property type="entry name" value="ACYL-[ACYL-CARRIER-PROTEIN]--UDP-N-ACETYLGLUCOSAMINE O-ACYLTRANSFERASE"/>
    <property type="match status" value="1"/>
</dbReference>
<dbReference type="PANTHER" id="PTHR43480:SF1">
    <property type="entry name" value="ACYL-[ACYL-CARRIER-PROTEIN]--UDP-N-ACETYLGLUCOSAMINE O-ACYLTRANSFERASE, MITOCHONDRIAL-RELATED"/>
    <property type="match status" value="1"/>
</dbReference>
<protein>
    <recommendedName>
        <fullName evidence="6">Acyl-[acyl-carrier-protein]--UDP-N-acetylglucosamine O-acyltransferase</fullName>
        <shortName evidence="6">UDP-N-acetylglucosamine acyltransferase</shortName>
        <ecNumber evidence="6">2.3.1.129</ecNumber>
    </recommendedName>
</protein>
<dbReference type="InterPro" id="IPR029098">
    <property type="entry name" value="Acetyltransf_C"/>
</dbReference>
<dbReference type="EC" id="2.3.1.129" evidence="6"/>
<keyword evidence="3 6" id="KW-0808">Transferase</keyword>
<organism evidence="8 9">
    <name type="scientific">candidate division TA06 bacterium</name>
    <dbReference type="NCBI Taxonomy" id="2250710"/>
    <lineage>
        <taxon>Bacteria</taxon>
        <taxon>Bacteria division TA06</taxon>
    </lineage>
</organism>
<accession>A0A933ID07</accession>
<dbReference type="AlphaFoldDB" id="A0A933ID07"/>
<dbReference type="CDD" id="cd03351">
    <property type="entry name" value="LbH_UDP-GlcNAc_AT"/>
    <property type="match status" value="1"/>
</dbReference>
<comment type="function">
    <text evidence="6">Involved in the biosynthesis of lipid A, a phosphorylated glycolipid that anchors the lipopolysaccharide to the outer membrane of the cell.</text>
</comment>
<dbReference type="InterPro" id="IPR001451">
    <property type="entry name" value="Hexapep"/>
</dbReference>
<dbReference type="InterPro" id="IPR037157">
    <property type="entry name" value="Acetyltransf_C_sf"/>
</dbReference>
<dbReference type="GO" id="GO:0009245">
    <property type="term" value="P:lipid A biosynthetic process"/>
    <property type="evidence" value="ECO:0007669"/>
    <property type="project" value="UniProtKB-UniRule"/>
</dbReference>
<evidence type="ECO:0000256" key="1">
    <source>
        <dbReference type="ARBA" id="ARBA00022516"/>
    </source>
</evidence>
<evidence type="ECO:0000256" key="2">
    <source>
        <dbReference type="ARBA" id="ARBA00022556"/>
    </source>
</evidence>
<dbReference type="GO" id="GO:0016020">
    <property type="term" value="C:membrane"/>
    <property type="evidence" value="ECO:0007669"/>
    <property type="project" value="GOC"/>
</dbReference>
<dbReference type="NCBIfam" id="TIGR01852">
    <property type="entry name" value="lipid_A_lpxA"/>
    <property type="match status" value="1"/>
</dbReference>
<dbReference type="EMBL" id="JACQXR010000154">
    <property type="protein sequence ID" value="MBI4727738.1"/>
    <property type="molecule type" value="Genomic_DNA"/>
</dbReference>
<dbReference type="GO" id="GO:0008780">
    <property type="term" value="F:acyl-[acyl-carrier-protein]-UDP-N-acetylglucosamine O-acyltransferase activity"/>
    <property type="evidence" value="ECO:0007669"/>
    <property type="project" value="UniProtKB-UniRule"/>
</dbReference>
<dbReference type="Gene3D" id="2.160.10.10">
    <property type="entry name" value="Hexapeptide repeat proteins"/>
    <property type="match status" value="1"/>
</dbReference>
<evidence type="ECO:0000313" key="8">
    <source>
        <dbReference type="EMBL" id="MBI4727738.1"/>
    </source>
</evidence>
<comment type="caution">
    <text evidence="8">The sequence shown here is derived from an EMBL/GenBank/DDBJ whole genome shotgun (WGS) entry which is preliminary data.</text>
</comment>